<evidence type="ECO:0000256" key="2">
    <source>
        <dbReference type="ARBA" id="ARBA00023054"/>
    </source>
</evidence>
<dbReference type="GO" id="GO:0042981">
    <property type="term" value="P:regulation of apoptotic process"/>
    <property type="evidence" value="ECO:0007669"/>
    <property type="project" value="InterPro"/>
</dbReference>
<feature type="coiled-coil region" evidence="3">
    <location>
        <begin position="139"/>
        <end position="183"/>
    </location>
</feature>
<keyword evidence="8" id="KW-1185">Reference proteome</keyword>
<dbReference type="Gene3D" id="2.30.42.10">
    <property type="match status" value="1"/>
</dbReference>
<proteinExistence type="predicted"/>
<feature type="domain" description="CARD" evidence="6">
    <location>
        <begin position="15"/>
        <end position="107"/>
    </location>
</feature>
<dbReference type="GO" id="GO:0005737">
    <property type="term" value="C:cytoplasm"/>
    <property type="evidence" value="ECO:0007669"/>
    <property type="project" value="TreeGrafter"/>
</dbReference>
<dbReference type="PROSITE" id="PS50209">
    <property type="entry name" value="CARD"/>
    <property type="match status" value="1"/>
</dbReference>
<reference evidence="7 8" key="1">
    <citation type="journal article" date="2012" name="Genome Biol.">
        <title>Sequencing three crocodilian genomes to illuminate the evolution of archosaurs and amniotes.</title>
        <authorList>
            <person name="St John J.A."/>
            <person name="Braun E.L."/>
            <person name="Isberg S.R."/>
            <person name="Miles L.G."/>
            <person name="Chong A.Y."/>
            <person name="Gongora J."/>
            <person name="Dalzell P."/>
            <person name="Moran C."/>
            <person name="Bed'hom B."/>
            <person name="Abzhanov A."/>
            <person name="Burgess S.C."/>
            <person name="Cooksey A.M."/>
            <person name="Castoe T.A."/>
            <person name="Crawford N.G."/>
            <person name="Densmore L.D."/>
            <person name="Drew J.C."/>
            <person name="Edwards S.V."/>
            <person name="Faircloth B.C."/>
            <person name="Fujita M.K."/>
            <person name="Greenwold M.J."/>
            <person name="Hoffmann F.G."/>
            <person name="Howard J.M."/>
            <person name="Iguchi T."/>
            <person name="Janes D.E."/>
            <person name="Khan S.Y."/>
            <person name="Kohno S."/>
            <person name="de Koning A.J."/>
            <person name="Lance S.L."/>
            <person name="McCarthy F.M."/>
            <person name="McCormack J.E."/>
            <person name="Merchant M.E."/>
            <person name="Peterson D.G."/>
            <person name="Pollock D.D."/>
            <person name="Pourmand N."/>
            <person name="Raney B.J."/>
            <person name="Roessler K.A."/>
            <person name="Sanford J.R."/>
            <person name="Sawyer R.H."/>
            <person name="Schmidt C.J."/>
            <person name="Triplett E.W."/>
            <person name="Tuberville T.D."/>
            <person name="Venegas-Anaya M."/>
            <person name="Howard J.T."/>
            <person name="Jarvis E.D."/>
            <person name="Guillette L.J.Jr."/>
            <person name="Glenn T.C."/>
            <person name="Green R.E."/>
            <person name="Ray D.A."/>
        </authorList>
    </citation>
    <scope>NUCLEOTIDE SEQUENCE [LARGE SCALE GENOMIC DNA]</scope>
    <source>
        <strain evidence="7">KSC_2009_1</strain>
    </source>
</reference>
<dbReference type="FunFam" id="1.10.533.10:FF:000003">
    <property type="entry name" value="Caspase recruitment domain family, member 11"/>
    <property type="match status" value="1"/>
</dbReference>
<sequence>MAAACQADTELRDLDEEQLWEMLESHRYRIVRGVCPSRLTPYLRQAKVLDQLDEEEVLHGPQFTNSAMRAGHMLDLLKTRGKNGALAFLESLKLHSPDTYTLITGLEPSINLNNFSGLVESSKLTECLAKAVNGLQEAVTQEKQQKASLLHRCRQLQERLAQLEAEGQHLRGLQAEHDRMKRELSTHFHEVLKLKDEMYSLSMHYTNALKDKDLAITRCRALQEELYLMKQELQRARVESYCERERSRRRSSDLQPPADEVLVLREENEKLRSMVELETFSLVQKDILEQNLDEALEGKQELLDRIHSLRERAAIAESQRKQYWEEKEHTLFECQKMRVDCEIYKEKISAFQAQVAELQKERDQAYSTRDAVQLEISQNLLEKDALRRKVFELTDQICELRKRAREQQAELGCTVPTVQEEAPASLEPGEPCLRRKQRLVRMHAICPRDDSRSSSLSTLELWSDLGARWSGEVADSFRSCSPVPPCKHSLQRRATQDYLEGSLSRSSSLDFLEVDFSLFPAEKAEDPPVEHEAAEQHAGGSPSPSPGPSISESMPMRRRPARRILSRITTIAFQGTALLDQISVIGGNQTGIFIHRVTPGSAADEMSLSPGHQIMVVDYEVMDPAFKAILEDATLEEALWVLGRVNGFCCLSVRSNMEGYKKLVNDLEEKVVTSGDSFYIRANLALEGKATGELQVQCNEILHVTDTMFQGRSRWGASRVNPYSMKDGDAGTIPNYYHHARDGHSPRSSMHRELYCLNAAMSLLSVCRAQQLLIALIQDMTQPSVAARKPPGVQAKLVRIVSTDRSRINPLWSSIDCGTDDPSKSDASPRMCPKGGSCFTLMPYTLVRPHKPARLRPVLCVPTLLGQVLSDKLCLTKTFEKCPSDVLSEAECPATHRGIVQGKRAPNGRCGITRQALQVLTEKGQPPARCICVGLSRSCPGSLQNVHGLLDVGPESVRALHAMDTYPIILLVTLSEKNAKKLRKALQRHGATEEQLLEGARSQEAQLEKAPCLHGTITPDSWSDVDGLVGCLCAAVADEQKKVVWIEQDLR</sequence>
<evidence type="ECO:0000256" key="1">
    <source>
        <dbReference type="ARBA" id="ARBA00022553"/>
    </source>
</evidence>
<dbReference type="SUPFAM" id="SSF50156">
    <property type="entry name" value="PDZ domain-like"/>
    <property type="match status" value="1"/>
</dbReference>
<dbReference type="CDD" id="cd06736">
    <property type="entry name" value="PDZ_CARD11_CARD14-like"/>
    <property type="match status" value="1"/>
</dbReference>
<comment type="caution">
    <text evidence="7">The sequence shown here is derived from an EMBL/GenBank/DDBJ whole genome shotgun (WGS) entry which is preliminary data.</text>
</comment>
<dbReference type="InterPro" id="IPR001478">
    <property type="entry name" value="PDZ"/>
</dbReference>
<dbReference type="EMBL" id="AKHW03002749">
    <property type="protein sequence ID" value="KYO37334.1"/>
    <property type="molecule type" value="Genomic_DNA"/>
</dbReference>
<dbReference type="AlphaFoldDB" id="A0A151NKK8"/>
<evidence type="ECO:0000256" key="4">
    <source>
        <dbReference type="SAM" id="MobiDB-lite"/>
    </source>
</evidence>
<dbReference type="PANTHER" id="PTHR14559:SF1">
    <property type="entry name" value="CASPASE RECRUITMENT DOMAIN-CONTAINING PROTEIN 14"/>
    <property type="match status" value="1"/>
</dbReference>
<evidence type="ECO:0000313" key="8">
    <source>
        <dbReference type="Proteomes" id="UP000050525"/>
    </source>
</evidence>
<evidence type="ECO:0000259" key="5">
    <source>
        <dbReference type="PROSITE" id="PS50106"/>
    </source>
</evidence>
<dbReference type="STRING" id="8496.A0A151NKK8"/>
<keyword evidence="1" id="KW-0597">Phosphoprotein</keyword>
<feature type="coiled-coil region" evidence="3">
    <location>
        <begin position="285"/>
        <end position="375"/>
    </location>
</feature>
<dbReference type="Gene3D" id="3.40.50.300">
    <property type="entry name" value="P-loop containing nucleotide triphosphate hydrolases"/>
    <property type="match status" value="1"/>
</dbReference>
<dbReference type="SUPFAM" id="SSF47986">
    <property type="entry name" value="DEATH domain"/>
    <property type="match status" value="1"/>
</dbReference>
<evidence type="ECO:0000313" key="7">
    <source>
        <dbReference type="EMBL" id="KYO37334.1"/>
    </source>
</evidence>
<dbReference type="PROSITE" id="PS50106">
    <property type="entry name" value="PDZ"/>
    <property type="match status" value="1"/>
</dbReference>
<dbReference type="Gene3D" id="1.10.533.10">
    <property type="entry name" value="Death Domain, Fas"/>
    <property type="match status" value="1"/>
</dbReference>
<accession>A0A151NKK8</accession>
<name>A0A151NKK8_ALLMI</name>
<dbReference type="Proteomes" id="UP000050525">
    <property type="component" value="Unassembled WGS sequence"/>
</dbReference>
<dbReference type="InterPro" id="IPR011029">
    <property type="entry name" value="DEATH-like_dom_sf"/>
</dbReference>
<dbReference type="InterPro" id="IPR001315">
    <property type="entry name" value="CARD"/>
</dbReference>
<keyword evidence="2 3" id="KW-0175">Coiled coil</keyword>
<evidence type="ECO:0000259" key="6">
    <source>
        <dbReference type="PROSITE" id="PS50209"/>
    </source>
</evidence>
<organism evidence="7 8">
    <name type="scientific">Alligator mississippiensis</name>
    <name type="common">American alligator</name>
    <dbReference type="NCBI Taxonomy" id="8496"/>
    <lineage>
        <taxon>Eukaryota</taxon>
        <taxon>Metazoa</taxon>
        <taxon>Chordata</taxon>
        <taxon>Craniata</taxon>
        <taxon>Vertebrata</taxon>
        <taxon>Euteleostomi</taxon>
        <taxon>Archelosauria</taxon>
        <taxon>Archosauria</taxon>
        <taxon>Crocodylia</taxon>
        <taxon>Alligatoridae</taxon>
        <taxon>Alligatorinae</taxon>
        <taxon>Alligator</taxon>
    </lineage>
</organism>
<dbReference type="PANTHER" id="PTHR14559">
    <property type="entry name" value="CASPASE RECRUITMENT DOMAIN FAMILY"/>
    <property type="match status" value="1"/>
</dbReference>
<evidence type="ECO:0000256" key="3">
    <source>
        <dbReference type="SAM" id="Coils"/>
    </source>
</evidence>
<dbReference type="GO" id="GO:0050700">
    <property type="term" value="F:CARD domain binding"/>
    <property type="evidence" value="ECO:0007669"/>
    <property type="project" value="TreeGrafter"/>
</dbReference>
<feature type="compositionally biased region" description="Basic and acidic residues" evidence="4">
    <location>
        <begin position="524"/>
        <end position="535"/>
    </location>
</feature>
<feature type="region of interest" description="Disordered" evidence="4">
    <location>
        <begin position="524"/>
        <end position="556"/>
    </location>
</feature>
<dbReference type="Pfam" id="PF00619">
    <property type="entry name" value="CARD"/>
    <property type="match status" value="1"/>
</dbReference>
<dbReference type="Gene3D" id="2.30.30.40">
    <property type="entry name" value="SH3 Domains"/>
    <property type="match status" value="1"/>
</dbReference>
<protein>
    <submittedName>
        <fullName evidence="7">Caspase recruitment domain-containing protein 14 isoform B</fullName>
    </submittedName>
</protein>
<dbReference type="InterPro" id="IPR027417">
    <property type="entry name" value="P-loop_NTPase"/>
</dbReference>
<feature type="domain" description="PDZ" evidence="5">
    <location>
        <begin position="582"/>
        <end position="657"/>
    </location>
</feature>
<dbReference type="InterPro" id="IPR036034">
    <property type="entry name" value="PDZ_sf"/>
</dbReference>
<gene>
    <name evidence="7" type="primary">CARD14</name>
    <name evidence="7" type="ORF">Y1Q_0011850</name>
</gene>